<dbReference type="EMBL" id="JAENGZ010000127">
    <property type="protein sequence ID" value="KAG6968131.1"/>
    <property type="molecule type" value="Genomic_DNA"/>
</dbReference>
<name>A0A8T1UQ73_9STRA</name>
<dbReference type="Proteomes" id="UP000688947">
    <property type="component" value="Unassembled WGS sequence"/>
</dbReference>
<evidence type="ECO:0000313" key="1">
    <source>
        <dbReference type="EMBL" id="KAG6968131.1"/>
    </source>
</evidence>
<proteinExistence type="predicted"/>
<organism evidence="1 2">
    <name type="scientific">Phytophthora cactorum</name>
    <dbReference type="NCBI Taxonomy" id="29920"/>
    <lineage>
        <taxon>Eukaryota</taxon>
        <taxon>Sar</taxon>
        <taxon>Stramenopiles</taxon>
        <taxon>Oomycota</taxon>
        <taxon>Peronosporomycetes</taxon>
        <taxon>Peronosporales</taxon>
        <taxon>Peronosporaceae</taxon>
        <taxon>Phytophthora</taxon>
    </lineage>
</organism>
<dbReference type="OrthoDB" id="77217at2759"/>
<protein>
    <submittedName>
        <fullName evidence="1">Uncharacterized protein</fullName>
    </submittedName>
</protein>
<evidence type="ECO:0000313" key="2">
    <source>
        <dbReference type="Proteomes" id="UP000688947"/>
    </source>
</evidence>
<comment type="caution">
    <text evidence="1">The sequence shown here is derived from an EMBL/GenBank/DDBJ whole genome shotgun (WGS) entry which is preliminary data.</text>
</comment>
<accession>A0A8T1UQ73</accession>
<dbReference type="AlphaFoldDB" id="A0A8T1UQ73"/>
<sequence>MKQQKPCFGRMLKFLHVHEPTGYEKDEEHKRTAMRYLALRTMLQQCSDIKVSTTQEACINKMLRWFEETEASAFVRCKPVTEPHGLSFSVLKQVSATASTPILPPRMSPKKPCFPPTPALDKYSSESSFLPGTTTASNASVATKLEVYLLLLTISLRSNLTELPQKYKMPDLRASHIRRIAELRSRGADISDKVSE</sequence>
<dbReference type="VEuPathDB" id="FungiDB:PC110_g7134"/>
<reference evidence="1" key="1">
    <citation type="submission" date="2021-01" db="EMBL/GenBank/DDBJ databases">
        <title>Phytophthora aleatoria, a newly-described species from Pinus radiata is distinct from Phytophthora cactorum isolates based on comparative genomics.</title>
        <authorList>
            <person name="Mcdougal R."/>
            <person name="Panda P."/>
            <person name="Williams N."/>
            <person name="Studholme D.J."/>
        </authorList>
    </citation>
    <scope>NUCLEOTIDE SEQUENCE</scope>
    <source>
        <strain evidence="1">NZFS 3830</strain>
    </source>
</reference>
<gene>
    <name evidence="1" type="ORF">JG687_00003931</name>
</gene>